<reference evidence="3" key="1">
    <citation type="submission" date="2015-08" db="EMBL/GenBank/DDBJ databases">
        <authorList>
            <person name="Varghese N."/>
        </authorList>
    </citation>
    <scope>NUCLEOTIDE SEQUENCE [LARGE SCALE GENOMIC DNA]</scope>
    <source>
        <strain evidence="3">DSM 18181</strain>
    </source>
</reference>
<dbReference type="Gene3D" id="3.30.750.24">
    <property type="entry name" value="STAS domain"/>
    <property type="match status" value="1"/>
</dbReference>
<dbReference type="EMBL" id="CYHF01000008">
    <property type="protein sequence ID" value="CUA98723.1"/>
    <property type="molecule type" value="Genomic_DNA"/>
</dbReference>
<evidence type="ECO:0000313" key="3">
    <source>
        <dbReference type="Proteomes" id="UP000183649"/>
    </source>
</evidence>
<accession>A0A0K6I6P9</accession>
<feature type="domain" description="STAS" evidence="1">
    <location>
        <begin position="14"/>
        <end position="113"/>
    </location>
</feature>
<dbReference type="InterPro" id="IPR036513">
    <property type="entry name" value="STAS_dom_sf"/>
</dbReference>
<dbReference type="InterPro" id="IPR002645">
    <property type="entry name" value="STAS_dom"/>
</dbReference>
<protein>
    <submittedName>
        <fullName evidence="2">Anti-anti-sigma regulatory factor (Antagonist of anti-sigma factor)</fullName>
    </submittedName>
</protein>
<evidence type="ECO:0000313" key="2">
    <source>
        <dbReference type="EMBL" id="CUA98723.1"/>
    </source>
</evidence>
<dbReference type="OrthoDB" id="8527158at2"/>
<organism evidence="2 3">
    <name type="scientific">Thiomonas bhubaneswarensis</name>
    <dbReference type="NCBI Taxonomy" id="339866"/>
    <lineage>
        <taxon>Bacteria</taxon>
        <taxon>Pseudomonadati</taxon>
        <taxon>Pseudomonadota</taxon>
        <taxon>Betaproteobacteria</taxon>
        <taxon>Burkholderiales</taxon>
        <taxon>Thiomonas</taxon>
    </lineage>
</organism>
<dbReference type="InterPro" id="IPR052746">
    <property type="entry name" value="MlaB_ABC_Transporter"/>
</dbReference>
<keyword evidence="3" id="KW-1185">Reference proteome</keyword>
<dbReference type="PANTHER" id="PTHR35849:SF2">
    <property type="entry name" value="BLR2341 PROTEIN"/>
    <property type="match status" value="1"/>
</dbReference>
<dbReference type="CDD" id="cd07043">
    <property type="entry name" value="STAS_anti-anti-sigma_factors"/>
    <property type="match status" value="1"/>
</dbReference>
<gene>
    <name evidence="2" type="ORF">Ga0061069_1083</name>
</gene>
<dbReference type="SUPFAM" id="SSF52091">
    <property type="entry name" value="SpoIIaa-like"/>
    <property type="match status" value="1"/>
</dbReference>
<evidence type="ECO:0000259" key="1">
    <source>
        <dbReference type="PROSITE" id="PS50801"/>
    </source>
</evidence>
<name>A0A0K6I6P9_9BURK</name>
<dbReference type="Proteomes" id="UP000183649">
    <property type="component" value="Unassembled WGS sequence"/>
</dbReference>
<dbReference type="PANTHER" id="PTHR35849">
    <property type="entry name" value="BLR2341 PROTEIN"/>
    <property type="match status" value="1"/>
</dbReference>
<dbReference type="InterPro" id="IPR058548">
    <property type="entry name" value="MlaB-like_STAS"/>
</dbReference>
<dbReference type="RefSeq" id="WP_055451108.1">
    <property type="nucleotide sequence ID" value="NZ_CYHF01000008.1"/>
</dbReference>
<sequence>MDILEHQAGPACSVVLQGALDIYAAADVRTRLAELIARHPLVELQLAAVDEIDTAGVQILLAAKQQASNLEHSLKLSAHSPAVIDALELCGLLAYFGDPVVEFGHTPSPKEHA</sequence>
<dbReference type="Pfam" id="PF13466">
    <property type="entry name" value="STAS_2"/>
    <property type="match status" value="1"/>
</dbReference>
<dbReference type="PROSITE" id="PS50801">
    <property type="entry name" value="STAS"/>
    <property type="match status" value="1"/>
</dbReference>
<dbReference type="AlphaFoldDB" id="A0A0K6I6P9"/>
<dbReference type="STRING" id="339866.GCA_001418255_02232"/>
<proteinExistence type="predicted"/>